<dbReference type="EMBL" id="CP074572">
    <property type="protein sequence ID" value="QVK22297.1"/>
    <property type="molecule type" value="Genomic_DNA"/>
</dbReference>
<feature type="signal peptide" evidence="1">
    <location>
        <begin position="1"/>
        <end position="20"/>
    </location>
</feature>
<dbReference type="Gene3D" id="1.10.390.10">
    <property type="entry name" value="Neutral Protease Domain 2"/>
    <property type="match status" value="1"/>
</dbReference>
<organism evidence="2 3">
    <name type="scientific">Shewanella dokdonensis</name>
    <dbReference type="NCBI Taxonomy" id="712036"/>
    <lineage>
        <taxon>Bacteria</taxon>
        <taxon>Pseudomonadati</taxon>
        <taxon>Pseudomonadota</taxon>
        <taxon>Gammaproteobacteria</taxon>
        <taxon>Alteromonadales</taxon>
        <taxon>Shewanellaceae</taxon>
        <taxon>Shewanella</taxon>
    </lineage>
</organism>
<dbReference type="SUPFAM" id="SSF55486">
    <property type="entry name" value="Metalloproteases ('zincins'), catalytic domain"/>
    <property type="match status" value="1"/>
</dbReference>
<evidence type="ECO:0000313" key="3">
    <source>
        <dbReference type="Proteomes" id="UP000676428"/>
    </source>
</evidence>
<feature type="chain" id="PRO_5046484521" description="PDZ domain-containing protein" evidence="1">
    <location>
        <begin position="21"/>
        <end position="560"/>
    </location>
</feature>
<evidence type="ECO:0008006" key="4">
    <source>
        <dbReference type="Google" id="ProtNLM"/>
    </source>
</evidence>
<proteinExistence type="predicted"/>
<evidence type="ECO:0000313" key="2">
    <source>
        <dbReference type="EMBL" id="QVK22297.1"/>
    </source>
</evidence>
<sequence>MRALRITGCLLWCLCQPVFASGQPPHLWLQLAPTMVAGTIEDVAVSLNVESPRVAAGETLLTMPITLVSTPTAAYSAEQISASDASGSLPLQSEDLPATPSGQYRRYYAARATQGVIKYHYHTAPRVVDATTRNGPLFDLRRQQQGMMGAGVYFLALPAGTQPYSIELGWDLSAMPKGSLGVWSGGEHTQQQIAPAELLRFSYYAAGLLHRWSDNAAHFSMYWLDKPPFDMQQLPMQTAKFYRYMAQFFGDQNDYRVFARSNPYPAGGGTGLAHSFMFGYGSEGQTIAEGVQILLAHEMSHTWPTLNGDEPHAETAWYTEGTAEYYAIVMSQRAGISSAEELLRQINLRTTAYYANPYLHLNNHAAGGLFWKDARAQKVPYGRGFMYFFKLNQQLLQYSQGRRSVDDLVLEVYRRQQQGEIIGLAQWREILKRELGDAAVSDFNAMTQGEVQVPPATAFHCLQAQPVSYRPFDLGFDEMRLGEVTKLRPDSEAAKVGLQNGDTILKLTALDELRRDASKLMVISVSRHGKTLSFHYLPRGPLVAGWQWQFSPQGPAACHI</sequence>
<gene>
    <name evidence="2" type="ORF">KHX94_12835</name>
</gene>
<keyword evidence="3" id="KW-1185">Reference proteome</keyword>
<protein>
    <recommendedName>
        <fullName evidence="4">PDZ domain-containing protein</fullName>
    </recommendedName>
</protein>
<name>A0ABX8DER8_9GAMM</name>
<accession>A0ABX8DER8</accession>
<dbReference type="RefSeq" id="WP_213680953.1">
    <property type="nucleotide sequence ID" value="NZ_CP074572.1"/>
</dbReference>
<keyword evidence="1" id="KW-0732">Signal</keyword>
<dbReference type="Proteomes" id="UP000676428">
    <property type="component" value="Chromosome"/>
</dbReference>
<dbReference type="InterPro" id="IPR027268">
    <property type="entry name" value="Peptidase_M4/M1_CTD_sf"/>
</dbReference>
<reference evidence="2 3" key="1">
    <citation type="journal article" date="2012" name="Int. J. Syst. Evol. Microbiol.">
        <title>Shewanella dokdonensis sp. nov., isolated from seawater.</title>
        <authorList>
            <person name="Sung H.R."/>
            <person name="Yoon J.H."/>
            <person name="Ghim S.Y."/>
        </authorList>
    </citation>
    <scope>NUCLEOTIDE SEQUENCE [LARGE SCALE GENOMIC DNA]</scope>
    <source>
        <strain evidence="2 3">DSM 23626</strain>
    </source>
</reference>
<evidence type="ECO:0000256" key="1">
    <source>
        <dbReference type="SAM" id="SignalP"/>
    </source>
</evidence>